<dbReference type="InterPro" id="IPR013542">
    <property type="entry name" value="QueG_DUF1730"/>
</dbReference>
<evidence type="ECO:0000256" key="5">
    <source>
        <dbReference type="ARBA" id="ARBA00022785"/>
    </source>
</evidence>
<feature type="domain" description="4Fe-4S ferredoxin-type" evidence="10">
    <location>
        <begin position="204"/>
        <end position="236"/>
    </location>
</feature>
<feature type="binding site" evidence="9">
    <location>
        <position position="180"/>
    </location>
    <ligand>
        <name>cob(II)alamin</name>
        <dbReference type="ChEBI" id="CHEBI:16304"/>
    </ligand>
</feature>
<keyword evidence="9" id="KW-0170">Cobalt</keyword>
<feature type="binding site" evidence="9">
    <location>
        <position position="219"/>
    </location>
    <ligand>
        <name>[4Fe-4S] cluster</name>
        <dbReference type="ChEBI" id="CHEBI:49883"/>
        <label>1</label>
    </ligand>
</feature>
<feature type="binding site" evidence="9">
    <location>
        <position position="269"/>
    </location>
    <ligand>
        <name>[4Fe-4S] cluster</name>
        <dbReference type="ChEBI" id="CHEBI:49883"/>
        <label>2</label>
    </ligand>
</feature>
<comment type="catalytic activity">
    <reaction evidence="9">
        <text>epoxyqueuosine(34) in tRNA + AH2 = queuosine(34) in tRNA + A + H2O</text>
        <dbReference type="Rhea" id="RHEA:32159"/>
        <dbReference type="Rhea" id="RHEA-COMP:18571"/>
        <dbReference type="Rhea" id="RHEA-COMP:18582"/>
        <dbReference type="ChEBI" id="CHEBI:13193"/>
        <dbReference type="ChEBI" id="CHEBI:15377"/>
        <dbReference type="ChEBI" id="CHEBI:17499"/>
        <dbReference type="ChEBI" id="CHEBI:194431"/>
        <dbReference type="ChEBI" id="CHEBI:194443"/>
        <dbReference type="EC" id="1.17.99.6"/>
    </reaction>
</comment>
<gene>
    <name evidence="9 11" type="primary">queG</name>
    <name evidence="11" type="ORF">GCM10010919_13410</name>
</gene>
<keyword evidence="6 9" id="KW-0560">Oxidoreductase</keyword>
<evidence type="ECO:0000313" key="11">
    <source>
        <dbReference type="EMBL" id="GHG65800.1"/>
    </source>
</evidence>
<comment type="subcellular location">
    <subcellularLocation>
        <location evidence="9">Cytoplasm</location>
    </subcellularLocation>
</comment>
<evidence type="ECO:0000256" key="9">
    <source>
        <dbReference type="HAMAP-Rule" id="MF_00916"/>
    </source>
</evidence>
<dbReference type="PANTHER" id="PTHR30002:SF4">
    <property type="entry name" value="EPOXYQUEUOSINE REDUCTASE"/>
    <property type="match status" value="1"/>
</dbReference>
<evidence type="ECO:0000256" key="7">
    <source>
        <dbReference type="ARBA" id="ARBA00023004"/>
    </source>
</evidence>
<feature type="binding site" evidence="9">
    <location>
        <position position="216"/>
    </location>
    <ligand>
        <name>[4Fe-4S] cluster</name>
        <dbReference type="ChEBI" id="CHEBI:49883"/>
        <label>1</label>
    </ligand>
</feature>
<keyword evidence="9" id="KW-0846">Cobalamin</keyword>
<evidence type="ECO:0000256" key="1">
    <source>
        <dbReference type="ARBA" id="ARBA00022485"/>
    </source>
</evidence>
<dbReference type="Proteomes" id="UP000659697">
    <property type="component" value="Unassembled WGS sequence"/>
</dbReference>
<keyword evidence="2 9" id="KW-0963">Cytoplasm</keyword>
<comment type="similarity">
    <text evidence="9">Belongs to the QueG family.</text>
</comment>
<keyword evidence="1 9" id="KW-0004">4Fe-4S</keyword>
<dbReference type="Gene3D" id="3.30.70.20">
    <property type="match status" value="1"/>
</dbReference>
<comment type="caution">
    <text evidence="11">The sequence shown here is derived from an EMBL/GenBank/DDBJ whole genome shotgun (WGS) entry which is preliminary data.</text>
</comment>
<evidence type="ECO:0000256" key="6">
    <source>
        <dbReference type="ARBA" id="ARBA00023002"/>
    </source>
</evidence>
<feature type="binding site" evidence="9">
    <location>
        <position position="272"/>
    </location>
    <ligand>
        <name>[4Fe-4S] cluster</name>
        <dbReference type="ChEBI" id="CHEBI:49883"/>
        <label>2</label>
    </ligand>
</feature>
<comment type="function">
    <text evidence="9">Catalyzes the conversion of epoxyqueuosine (oQ) to queuosine (Q), which is a hypermodified base found in the wobble positions of tRNA(Asp), tRNA(Asn), tRNA(His) and tRNA(Tyr).</text>
</comment>
<dbReference type="SUPFAM" id="SSF46548">
    <property type="entry name" value="alpha-helical ferredoxin"/>
    <property type="match status" value="1"/>
</dbReference>
<feature type="binding site" evidence="9">
    <location>
        <position position="197"/>
    </location>
    <ligand>
        <name>cob(II)alamin</name>
        <dbReference type="ChEBI" id="CHEBI:16304"/>
    </ligand>
</feature>
<feature type="binding site" evidence="9">
    <location>
        <begin position="269"/>
        <end position="270"/>
    </location>
    <ligand>
        <name>cob(II)alamin</name>
        <dbReference type="ChEBI" id="CHEBI:16304"/>
    </ligand>
</feature>
<reference evidence="12" key="1">
    <citation type="journal article" date="2019" name="Int. J. Syst. Evol. Microbiol.">
        <title>The Global Catalogue of Microorganisms (GCM) 10K type strain sequencing project: providing services to taxonomists for standard genome sequencing and annotation.</title>
        <authorList>
            <consortium name="The Broad Institute Genomics Platform"/>
            <consortium name="The Broad Institute Genome Sequencing Center for Infectious Disease"/>
            <person name="Wu L."/>
            <person name="Ma J."/>
        </authorList>
    </citation>
    <scope>NUCLEOTIDE SEQUENCE [LARGE SCALE GENOMIC DNA]</scope>
    <source>
        <strain evidence="12">CGMCC 1.7003</strain>
    </source>
</reference>
<dbReference type="InterPro" id="IPR017900">
    <property type="entry name" value="4Fe4S_Fe_S_CS"/>
</dbReference>
<name>A0ABQ3KXI7_9ALTE</name>
<dbReference type="InterPro" id="IPR017896">
    <property type="entry name" value="4Fe4S_Fe-S-bd"/>
</dbReference>
<accession>A0ABQ3KXI7</accession>
<keyword evidence="8 9" id="KW-0411">Iron-sulfur</keyword>
<evidence type="ECO:0000256" key="4">
    <source>
        <dbReference type="ARBA" id="ARBA00022723"/>
    </source>
</evidence>
<comment type="subunit">
    <text evidence="9">Monomer.</text>
</comment>
<feature type="binding site" evidence="9">
    <location>
        <position position="186"/>
    </location>
    <ligand>
        <name>cob(II)alamin</name>
        <dbReference type="ChEBI" id="CHEBI:16304"/>
    </ligand>
</feature>
<comment type="cofactor">
    <cofactor evidence="9">
        <name>cob(II)alamin</name>
        <dbReference type="ChEBI" id="CHEBI:16304"/>
    </cofactor>
</comment>
<feature type="active site" description="Proton donor" evidence="9">
    <location>
        <position position="162"/>
    </location>
</feature>
<evidence type="ECO:0000313" key="12">
    <source>
        <dbReference type="Proteomes" id="UP000659697"/>
    </source>
</evidence>
<keyword evidence="12" id="KW-1185">Reference proteome</keyword>
<keyword evidence="3 9" id="KW-0819">tRNA processing</keyword>
<feature type="binding site" evidence="9">
    <location>
        <position position="226"/>
    </location>
    <ligand>
        <name>[4Fe-4S] cluster</name>
        <dbReference type="ChEBI" id="CHEBI:49883"/>
        <label>2</label>
    </ligand>
</feature>
<dbReference type="EMBL" id="BNAO01000002">
    <property type="protein sequence ID" value="GHG65800.1"/>
    <property type="molecule type" value="Genomic_DNA"/>
</dbReference>
<dbReference type="PANTHER" id="PTHR30002">
    <property type="entry name" value="EPOXYQUEUOSINE REDUCTASE"/>
    <property type="match status" value="1"/>
</dbReference>
<organism evidence="11 12">
    <name type="scientific">Alishewanella longhuensis</name>
    <dbReference type="NCBI Taxonomy" id="1091037"/>
    <lineage>
        <taxon>Bacteria</taxon>
        <taxon>Pseudomonadati</taxon>
        <taxon>Pseudomonadota</taxon>
        <taxon>Gammaproteobacteria</taxon>
        <taxon>Alteromonadales</taxon>
        <taxon>Alteromonadaceae</taxon>
        <taxon>Alishewanella</taxon>
    </lineage>
</organism>
<dbReference type="InterPro" id="IPR004453">
    <property type="entry name" value="QueG"/>
</dbReference>
<keyword evidence="5 9" id="KW-0671">Queuosine biosynthesis</keyword>
<evidence type="ECO:0000256" key="3">
    <source>
        <dbReference type="ARBA" id="ARBA00022694"/>
    </source>
</evidence>
<feature type="binding site" evidence="9">
    <location>
        <position position="251"/>
    </location>
    <ligand>
        <name>tRNA</name>
        <dbReference type="ChEBI" id="CHEBI:17843"/>
    </ligand>
</feature>
<feature type="binding site" evidence="9">
    <location>
        <position position="162"/>
    </location>
    <ligand>
        <name>cob(II)alamin</name>
        <dbReference type="ChEBI" id="CHEBI:16304"/>
    </ligand>
</feature>
<keyword evidence="7 9" id="KW-0408">Iron</keyword>
<dbReference type="PROSITE" id="PS00198">
    <property type="entry name" value="4FE4S_FER_1"/>
    <property type="match status" value="1"/>
</dbReference>
<feature type="binding site" evidence="9">
    <location>
        <position position="242"/>
    </location>
    <ligand>
        <name>[4Fe-4S] cluster</name>
        <dbReference type="ChEBI" id="CHEBI:49883"/>
        <label>2</label>
    </ligand>
</feature>
<feature type="binding site" evidence="9">
    <location>
        <position position="222"/>
    </location>
    <ligand>
        <name>[4Fe-4S] cluster</name>
        <dbReference type="ChEBI" id="CHEBI:49883"/>
        <label>1</label>
    </ligand>
</feature>
<dbReference type="HAMAP" id="MF_00916">
    <property type="entry name" value="QueG"/>
    <property type="match status" value="1"/>
</dbReference>
<dbReference type="Pfam" id="PF13484">
    <property type="entry name" value="Fer4_16"/>
    <property type="match status" value="1"/>
</dbReference>
<dbReference type="NCBIfam" id="TIGR00276">
    <property type="entry name" value="tRNA epoxyqueuosine(34) reductase QueG"/>
    <property type="match status" value="1"/>
</dbReference>
<dbReference type="EC" id="1.17.99.6" evidence="9"/>
<keyword evidence="4 9" id="KW-0479">Metal-binding</keyword>
<comment type="pathway">
    <text evidence="9">tRNA modification; tRNA-queuosine biosynthesis.</text>
</comment>
<comment type="caution">
    <text evidence="9">Lacks conserved residue(s) required for the propagation of feature annotation.</text>
</comment>
<dbReference type="Pfam" id="PF08331">
    <property type="entry name" value="QueG_DUF1730"/>
    <property type="match status" value="1"/>
</dbReference>
<evidence type="ECO:0000256" key="2">
    <source>
        <dbReference type="ARBA" id="ARBA00022490"/>
    </source>
</evidence>
<dbReference type="PROSITE" id="PS51379">
    <property type="entry name" value="4FE4S_FER_2"/>
    <property type="match status" value="1"/>
</dbReference>
<feature type="binding site" evidence="9">
    <location>
        <position position="276"/>
    </location>
    <ligand>
        <name>[4Fe-4S] cluster</name>
        <dbReference type="ChEBI" id="CHEBI:49883"/>
        <label>1</label>
    </ligand>
</feature>
<comment type="cofactor">
    <cofactor evidence="9">
        <name>[4Fe-4S] cluster</name>
        <dbReference type="ChEBI" id="CHEBI:49883"/>
    </cofactor>
    <text evidence="9">Binds 2 [4Fe-4S] clusters per monomer.</text>
</comment>
<sequence length="402" mass="44951">MQASFKTAKYDNILPKITSYRVAKQTMIEKQQLAQQIKQWAHELGFQACGISKPDLSQHEAKLQQWLDAGYHGEMQYMAEHGMLRARPAELHPGTLSVISVRMDYLPEQAGFATNLADPSQAYISRYALGRDYHKLLRNRLKQLGQKIAGLITDCNGRPFVDSAPILERPLAQQAGIGWTGKHSLILAEGAGSWFFLGELLVNIDLPVDTPHLGDCGSCVACITSCPTGAIVAPYVVDGRRCISYLTIELKGAIPEEFRPLIGNRIYGCDDCQLVCPVNRSAPLSQEADFQRRPQWQDQSLLALFQWDEATFLKYTEGSAIRRIGHERWRRNLAVALGNAPYQAEISQALATALTEASPLLAEHIQWALQQQKHKSWQQASILPRATERLVRIIQKGLPRDA</sequence>
<feature type="binding site" evidence="9">
    <location>
        <position position="85"/>
    </location>
    <ligand>
        <name>cob(II)alamin</name>
        <dbReference type="ChEBI" id="CHEBI:16304"/>
    </ligand>
</feature>
<protein>
    <recommendedName>
        <fullName evidence="9">Epoxyqueuosine reductase</fullName>
        <ecNumber evidence="9">1.17.99.6</ecNumber>
    </recommendedName>
    <alternativeName>
        <fullName evidence="9">Queuosine biosynthesis protein QueG</fullName>
    </alternativeName>
</protein>
<evidence type="ECO:0000259" key="10">
    <source>
        <dbReference type="PROSITE" id="PS51379"/>
    </source>
</evidence>
<feature type="binding site" evidence="9">
    <location>
        <position position="244"/>
    </location>
    <ligand>
        <name>cob(II)alamin</name>
        <dbReference type="ChEBI" id="CHEBI:16304"/>
    </ligand>
</feature>
<evidence type="ECO:0000256" key="8">
    <source>
        <dbReference type="ARBA" id="ARBA00023014"/>
    </source>
</evidence>
<proteinExistence type="inferred from homology"/>